<organism evidence="2 3">
    <name type="scientific">Caldalkalibacillus thermarum (strain TA2.A1)</name>
    <dbReference type="NCBI Taxonomy" id="986075"/>
    <lineage>
        <taxon>Bacteria</taxon>
        <taxon>Bacillati</taxon>
        <taxon>Bacillota</taxon>
        <taxon>Bacilli</taxon>
        <taxon>Bacillales</taxon>
        <taxon>Bacillaceae</taxon>
        <taxon>Caldalkalibacillus</taxon>
    </lineage>
</organism>
<dbReference type="EMBL" id="CP082237">
    <property type="protein sequence ID" value="QZT33658.1"/>
    <property type="molecule type" value="Genomic_DNA"/>
</dbReference>
<dbReference type="RefSeq" id="WP_222822732.1">
    <property type="nucleotide sequence ID" value="NZ_CP082237.1"/>
</dbReference>
<dbReference type="InterPro" id="IPR002035">
    <property type="entry name" value="VWF_A"/>
</dbReference>
<dbReference type="AlphaFoldDB" id="A0A8X8I8X5"/>
<sequence>MRKTKSVLNTDSFDRRRYKEISQMSQKLKKLEKEGEKLLPSFPHLQGDIWASFYKMNPEIRNDVAKELETNKMLMEKIMSNETYQKHRDSTKLDDLTSAIACMSMADVAIKWIREMVKKDNNLHDMYLDKDIDKEVAKDFENKLKQVIQNEIETFNSHISMAVEEAKKTEQNLKDIVSGISPGSDKAELRKIPLRDKLALAEKLSGNQKIREIARWAGRMKDIARKNQKTKHNQSIERSGVGLGSMVERLLPSELAMYSHPATKLDFLRRFAEGQTMMYDPVGKESLGKGPIILCLDQSGSMEHLDTQAKGFALALMSIARKQKRDFALVLFDRRTIVYQFPKGKITPNDMVQLAKSFLGGGTYFEPPLKEAMEIIETHRFEKADVIFVTDGQATISDAFAESFDKTKQKKQYRMMSVLLGIHAEDTSLKKVSDEILHASDFVEAAEKTFTI</sequence>
<evidence type="ECO:0000313" key="3">
    <source>
        <dbReference type="Proteomes" id="UP000825179"/>
    </source>
</evidence>
<name>A0A8X8I8X5_CALTT</name>
<dbReference type="Proteomes" id="UP000825179">
    <property type="component" value="Chromosome"/>
</dbReference>
<dbReference type="KEGG" id="cthu:HUR95_15740"/>
<protein>
    <submittedName>
        <fullName evidence="2">VWA domain-containing protein</fullName>
    </submittedName>
</protein>
<evidence type="ECO:0000259" key="1">
    <source>
        <dbReference type="SMART" id="SM00327"/>
    </source>
</evidence>
<dbReference type="PANTHER" id="PTHR36846:SF1">
    <property type="entry name" value="PROTEIN VIAA"/>
    <property type="match status" value="1"/>
</dbReference>
<accession>A0A8X8I8X5</accession>
<dbReference type="SUPFAM" id="SSF53300">
    <property type="entry name" value="vWA-like"/>
    <property type="match status" value="1"/>
</dbReference>
<dbReference type="InterPro" id="IPR036465">
    <property type="entry name" value="vWFA_dom_sf"/>
</dbReference>
<dbReference type="GO" id="GO:0005829">
    <property type="term" value="C:cytosol"/>
    <property type="evidence" value="ECO:0007669"/>
    <property type="project" value="TreeGrafter"/>
</dbReference>
<dbReference type="PANTHER" id="PTHR36846">
    <property type="entry name" value="PROTEIN VIAA"/>
    <property type="match status" value="1"/>
</dbReference>
<evidence type="ECO:0000313" key="2">
    <source>
        <dbReference type="EMBL" id="QZT33658.1"/>
    </source>
</evidence>
<proteinExistence type="predicted"/>
<keyword evidence="3" id="KW-1185">Reference proteome</keyword>
<feature type="domain" description="VWFA" evidence="1">
    <location>
        <begin position="289"/>
        <end position="452"/>
    </location>
</feature>
<dbReference type="Gene3D" id="3.40.50.410">
    <property type="entry name" value="von Willebrand factor, type A domain"/>
    <property type="match status" value="1"/>
</dbReference>
<reference evidence="2 3" key="1">
    <citation type="journal article" date="2020" name="Extremophiles">
        <title>Genomic analysis of Caldalkalibacillus thermarum TA2.A1 reveals aerobic alkaliphilic metabolism and evolutionary hallmarks linking alkaliphilic bacteria and plant life.</title>
        <authorList>
            <person name="de Jong S.I."/>
            <person name="van den Broek M.A."/>
            <person name="Merkel A.Y."/>
            <person name="de la Torre Cortes P."/>
            <person name="Kalamorz F."/>
            <person name="Cook G.M."/>
            <person name="van Loosdrecht M.C.M."/>
            <person name="McMillan D.G.G."/>
        </authorList>
    </citation>
    <scope>NUCLEOTIDE SEQUENCE [LARGE SCALE GENOMIC DNA]</scope>
    <source>
        <strain evidence="2 3">TA2.A1</strain>
    </source>
</reference>
<dbReference type="Pfam" id="PF13519">
    <property type="entry name" value="VWA_2"/>
    <property type="match status" value="1"/>
</dbReference>
<gene>
    <name evidence="2" type="ORF">HUR95_15740</name>
</gene>
<dbReference type="SMART" id="SM00327">
    <property type="entry name" value="VWA"/>
    <property type="match status" value="1"/>
</dbReference>